<dbReference type="EMBL" id="KX371887">
    <property type="protein sequence ID" value="AZL87829.1"/>
    <property type="molecule type" value="Viral_cRNA"/>
</dbReference>
<organism evidence="31 32">
    <name type="scientific">Dianlovirus menglaense</name>
    <dbReference type="NCBI Taxonomy" id="3052181"/>
    <lineage>
        <taxon>Viruses</taxon>
        <taxon>Riboviria</taxon>
        <taxon>Orthornavirae</taxon>
        <taxon>Negarnaviricota</taxon>
        <taxon>Haploviricotina</taxon>
        <taxon>Monjiviricetes</taxon>
        <taxon>Mononegavirales</taxon>
        <taxon>Filoviridae</taxon>
        <taxon>Dianlovirus</taxon>
    </lineage>
</organism>
<dbReference type="InterPro" id="IPR014023">
    <property type="entry name" value="Mononeg_RNA_pol_cat"/>
</dbReference>
<keyword evidence="9" id="KW-0507">mRNA processing</keyword>
<dbReference type="GO" id="GO:0003968">
    <property type="term" value="F:RNA-directed RNA polymerase activity"/>
    <property type="evidence" value="ECO:0007669"/>
    <property type="project" value="UniProtKB-KW"/>
</dbReference>
<comment type="similarity">
    <text evidence="3">Belongs to the paramyxovirus L protein family.</text>
</comment>
<keyword evidence="8" id="KW-0489">Methyltransferase</keyword>
<evidence type="ECO:0000256" key="2">
    <source>
        <dbReference type="ARBA" id="ARBA00004328"/>
    </source>
</evidence>
<evidence type="ECO:0000256" key="9">
    <source>
        <dbReference type="ARBA" id="ARBA00022664"/>
    </source>
</evidence>
<evidence type="ECO:0000256" key="1">
    <source>
        <dbReference type="ARBA" id="ARBA00003132"/>
    </source>
</evidence>
<evidence type="ECO:0000256" key="13">
    <source>
        <dbReference type="ARBA" id="ARBA00022741"/>
    </source>
</evidence>
<evidence type="ECO:0000256" key="7">
    <source>
        <dbReference type="ARBA" id="ARBA00022484"/>
    </source>
</evidence>
<proteinExistence type="inferred from homology"/>
<evidence type="ECO:0000256" key="4">
    <source>
        <dbReference type="ARBA" id="ARBA00012494"/>
    </source>
</evidence>
<keyword evidence="19" id="KW-0511">Multifunctional enzyme</keyword>
<keyword evidence="7 31" id="KW-0696">RNA-directed RNA polymerase</keyword>
<keyword evidence="14" id="KW-0378">Hydrolase</keyword>
<comment type="catalytic activity">
    <reaction evidence="20">
        <text>a 5'-end triphospho-adenylyl-adenylyl-cytidylyl-adenosine in mRNA + GDP + H(+) = a 5'-end (5'-triphosphoguanosine)-adenylyl-adenylyl-cytidylyl-adenosine in mRNA + diphosphate</text>
        <dbReference type="Rhea" id="RHEA:65436"/>
        <dbReference type="Rhea" id="RHEA-COMP:16797"/>
        <dbReference type="Rhea" id="RHEA-COMP:16799"/>
        <dbReference type="ChEBI" id="CHEBI:15378"/>
        <dbReference type="ChEBI" id="CHEBI:33019"/>
        <dbReference type="ChEBI" id="CHEBI:58189"/>
        <dbReference type="ChEBI" id="CHEBI:156484"/>
        <dbReference type="ChEBI" id="CHEBI:156503"/>
        <dbReference type="EC" id="2.7.7.88"/>
    </reaction>
</comment>
<evidence type="ECO:0000256" key="6">
    <source>
        <dbReference type="ARBA" id="ARBA00018602"/>
    </source>
</evidence>
<evidence type="ECO:0000256" key="17">
    <source>
        <dbReference type="ARBA" id="ARBA00022953"/>
    </source>
</evidence>
<comment type="function">
    <text evidence="1">RNA-directed RNA polymerase that catalyzes the replication of viral genomic RNA. The template is composed of the viral RNA tightly encapsidated by the nucleoprotein (N). The replicase mode is dependent on intracellular N protein concentration. In this mode, the polymerase replicates the whole viral genome without recognizing transcriptional signals, and the replicated genome is not caped or polyadenylated.</text>
</comment>
<evidence type="ECO:0000256" key="19">
    <source>
        <dbReference type="ARBA" id="ARBA00023268"/>
    </source>
</evidence>
<evidence type="ECO:0000256" key="20">
    <source>
        <dbReference type="ARBA" id="ARBA00024494"/>
    </source>
</evidence>
<evidence type="ECO:0000256" key="28">
    <source>
        <dbReference type="ARBA" id="ARBA00048548"/>
    </source>
</evidence>
<keyword evidence="13" id="KW-0547">Nucleotide-binding</keyword>
<evidence type="ECO:0000313" key="32">
    <source>
        <dbReference type="Proteomes" id="UP000501328"/>
    </source>
</evidence>
<evidence type="ECO:0000256" key="23">
    <source>
        <dbReference type="ARBA" id="ARBA00030285"/>
    </source>
</evidence>
<dbReference type="GeneID" id="65102442"/>
<dbReference type="PROSITE" id="PS50526">
    <property type="entry name" value="RDRP_SSRNA_NEG_NONSEG"/>
    <property type="match status" value="1"/>
</dbReference>
<evidence type="ECO:0000256" key="10">
    <source>
        <dbReference type="ARBA" id="ARBA00022679"/>
    </source>
</evidence>
<evidence type="ECO:0000256" key="26">
    <source>
        <dbReference type="ARBA" id="ARBA00047332"/>
    </source>
</evidence>
<feature type="domain" description="RdRp catalytic" evidence="29">
    <location>
        <begin position="629"/>
        <end position="813"/>
    </location>
</feature>
<dbReference type="EC" id="2.7.7.88" evidence="5"/>
<keyword evidence="11" id="KW-0949">S-adenosyl-L-methionine</keyword>
<feature type="domain" description="Mononegavirus-type SAM-dependent 2'-O-MTase" evidence="30">
    <location>
        <begin position="1873"/>
        <end position="2070"/>
    </location>
</feature>
<accession>A0A3Q8U7G4</accession>
<evidence type="ECO:0000259" key="29">
    <source>
        <dbReference type="PROSITE" id="PS50526"/>
    </source>
</evidence>
<dbReference type="InterPro" id="IPR026890">
    <property type="entry name" value="Mononeg_mRNAcap"/>
</dbReference>
<dbReference type="InterPro" id="IPR016269">
    <property type="entry name" value="RNA-dir_pol_paramyxovirus"/>
</dbReference>
<evidence type="ECO:0000256" key="25">
    <source>
        <dbReference type="ARBA" id="ARBA00031012"/>
    </source>
</evidence>
<dbReference type="PROSITE" id="PS51590">
    <property type="entry name" value="SAM_MT_MNV_L"/>
    <property type="match status" value="1"/>
</dbReference>
<comment type="catalytic activity">
    <reaction evidence="21">
        <text>a 5'-end (5'-triphosphoguanosine)-(2'-O-methyladenylyl)-adenylyl-cytidylyl-adenosine in mRNA + S-adenosyl-L-methionine = a 5'-end (N(7)-methyl 5'-triphosphoguanosine)-(2'-O-methyladenylyl)-adenylyl-cytidylyl-adenosine in mRNA + S-adenosyl-L-homocysteine</text>
        <dbReference type="Rhea" id="RHEA:65440"/>
        <dbReference type="Rhea" id="RHEA-COMP:16798"/>
        <dbReference type="Rhea" id="RHEA-COMP:16801"/>
        <dbReference type="ChEBI" id="CHEBI:57856"/>
        <dbReference type="ChEBI" id="CHEBI:59789"/>
        <dbReference type="ChEBI" id="CHEBI:156482"/>
        <dbReference type="ChEBI" id="CHEBI:156483"/>
    </reaction>
</comment>
<dbReference type="PIRSF" id="PIRSF000830">
    <property type="entry name" value="RNA_pol_ParamyxoV"/>
    <property type="match status" value="1"/>
</dbReference>
<dbReference type="EC" id="2.7.7.48" evidence="4"/>
<comment type="catalytic activity">
    <reaction evidence="27">
        <text>a 5'-end (5'-triphosphoguanosine)-adenylyl-adenylyl-cytidylyl-adenosine in mRNA + 2 S-adenosyl-L-methionine = a 5'-end (N(7)-methyl 5'-triphosphoguanosine)-(2'-O-methyladenylyl)-adenylyl-cytidylyl-adenosine in mRNA + 2 S-adenosyl-L-homocysteine + H(+)</text>
        <dbReference type="Rhea" id="RHEA:65376"/>
        <dbReference type="Rhea" id="RHEA-COMP:16797"/>
        <dbReference type="Rhea" id="RHEA-COMP:16798"/>
        <dbReference type="ChEBI" id="CHEBI:15378"/>
        <dbReference type="ChEBI" id="CHEBI:57856"/>
        <dbReference type="ChEBI" id="CHEBI:59789"/>
        <dbReference type="ChEBI" id="CHEBI:156483"/>
        <dbReference type="ChEBI" id="CHEBI:156484"/>
        <dbReference type="EC" id="2.1.1.375"/>
    </reaction>
</comment>
<evidence type="ECO:0000256" key="21">
    <source>
        <dbReference type="ARBA" id="ARBA00024499"/>
    </source>
</evidence>
<gene>
    <name evidence="31" type="primary">L</name>
</gene>
<keyword evidence="17" id="KW-0693">Viral RNA replication</keyword>
<evidence type="ECO:0000256" key="12">
    <source>
        <dbReference type="ARBA" id="ARBA00022695"/>
    </source>
</evidence>
<evidence type="ECO:0000256" key="18">
    <source>
        <dbReference type="ARBA" id="ARBA00023042"/>
    </source>
</evidence>
<dbReference type="Proteomes" id="UP000501328">
    <property type="component" value="Segment"/>
</dbReference>
<dbReference type="GO" id="GO:0004482">
    <property type="term" value="F:mRNA 5'-cap (guanine-N7-)-methyltransferase activity"/>
    <property type="evidence" value="ECO:0007669"/>
    <property type="project" value="InterPro"/>
</dbReference>
<comment type="catalytic activity">
    <reaction evidence="26">
        <text>a 5'-end (5'-triphosphoguanosine)-adenylyl-adenylyl-cytidylyl-adenosine in mRNA + S-adenosyl-L-methionine = a 5'-end (5'-triphosphoguanosine)-(2'-O-methyladenylyl)-adenylyl-cytidylyl-adenosine in mRNA + S-adenosyl-L-homocysteine + H(+)</text>
        <dbReference type="Rhea" id="RHEA:65380"/>
        <dbReference type="Rhea" id="RHEA-COMP:16797"/>
        <dbReference type="Rhea" id="RHEA-COMP:16801"/>
        <dbReference type="ChEBI" id="CHEBI:15378"/>
        <dbReference type="ChEBI" id="CHEBI:57856"/>
        <dbReference type="ChEBI" id="CHEBI:59789"/>
        <dbReference type="ChEBI" id="CHEBI:156482"/>
        <dbReference type="ChEBI" id="CHEBI:156484"/>
    </reaction>
</comment>
<dbReference type="Pfam" id="PF00946">
    <property type="entry name" value="Mononeg_RNA_pol"/>
    <property type="match status" value="1"/>
</dbReference>
<dbReference type="GO" id="GO:0044423">
    <property type="term" value="C:virion component"/>
    <property type="evidence" value="ECO:0007669"/>
    <property type="project" value="UniProtKB-KW"/>
</dbReference>
<evidence type="ECO:0000256" key="5">
    <source>
        <dbReference type="ARBA" id="ARBA00012582"/>
    </source>
</evidence>
<evidence type="ECO:0000313" key="31">
    <source>
        <dbReference type="EMBL" id="AZL87829.1"/>
    </source>
</evidence>
<protein>
    <recommendedName>
        <fullName evidence="6">RNA-directed RNA polymerase L</fullName>
        <ecNumber evidence="22">2.1.1.375</ecNumber>
        <ecNumber evidence="4">2.7.7.48</ecNumber>
        <ecNumber evidence="5">2.7.7.88</ecNumber>
    </recommendedName>
    <alternativeName>
        <fullName evidence="23">Large structural protein</fullName>
    </alternativeName>
    <alternativeName>
        <fullName evidence="25">Replicase</fullName>
    </alternativeName>
    <alternativeName>
        <fullName evidence="24">Transcriptase</fullName>
    </alternativeName>
</protein>
<dbReference type="EC" id="2.1.1.375" evidence="22"/>
<keyword evidence="16" id="KW-0946">Virion</keyword>
<evidence type="ECO:0000256" key="11">
    <source>
        <dbReference type="ARBA" id="ARBA00022691"/>
    </source>
</evidence>
<evidence type="ECO:0000256" key="16">
    <source>
        <dbReference type="ARBA" id="ARBA00022844"/>
    </source>
</evidence>
<keyword evidence="18" id="KW-0506">mRNA capping</keyword>
<evidence type="ECO:0000256" key="8">
    <source>
        <dbReference type="ARBA" id="ARBA00022603"/>
    </source>
</evidence>
<keyword evidence="12" id="KW-0548">Nucleotidyltransferase</keyword>
<comment type="subcellular location">
    <subcellularLocation>
        <location evidence="2">Virion</location>
    </subcellularLocation>
</comment>
<dbReference type="Pfam" id="PF14318">
    <property type="entry name" value="Mononeg_mRNAcap"/>
    <property type="match status" value="1"/>
</dbReference>
<comment type="catalytic activity">
    <reaction evidence="28">
        <text>GTP + H2O = GDP + phosphate + H(+)</text>
        <dbReference type="Rhea" id="RHEA:19669"/>
        <dbReference type="ChEBI" id="CHEBI:15377"/>
        <dbReference type="ChEBI" id="CHEBI:15378"/>
        <dbReference type="ChEBI" id="CHEBI:37565"/>
        <dbReference type="ChEBI" id="CHEBI:43474"/>
        <dbReference type="ChEBI" id="CHEBI:58189"/>
    </reaction>
</comment>
<dbReference type="KEGG" id="vg:65102442"/>
<evidence type="ECO:0000256" key="27">
    <source>
        <dbReference type="ARBA" id="ARBA00047370"/>
    </source>
</evidence>
<evidence type="ECO:0000259" key="30">
    <source>
        <dbReference type="PROSITE" id="PS51590"/>
    </source>
</evidence>
<keyword evidence="15" id="KW-0067">ATP-binding</keyword>
<keyword evidence="10" id="KW-0808">Transferase</keyword>
<reference evidence="31 32" key="1">
    <citation type="journal article" date="2017" name="Emerg. Infect. Dis.">
        <title>Genetically Diverse Filoviruses in Rousettus and Eonycteris spp. Bats, China, 2009 and 2015.</title>
        <authorList>
            <person name="Yang X.L."/>
            <person name="Zhang Y.Z."/>
            <person name="Jiang R.D."/>
            <person name="Guo H."/>
            <person name="Zhang W."/>
            <person name="Li B."/>
            <person name="Wang N."/>
            <person name="Wang L."/>
            <person name="Waruhiu C."/>
            <person name="Zhou J.H."/>
            <person name="Li S.Y."/>
            <person name="Daszak P."/>
            <person name="Wang L.F."/>
            <person name="Shi Z.L."/>
        </authorList>
    </citation>
    <scope>NUCLEOTIDE SEQUENCE [LARGE SCALE GENOMIC DNA]</scope>
    <source>
        <strain evidence="31">Rousettus-wt/CHN/2015/Sharen-Bat9447-1</strain>
    </source>
</reference>
<dbReference type="GO" id="GO:0005524">
    <property type="term" value="F:ATP binding"/>
    <property type="evidence" value="ECO:0007669"/>
    <property type="project" value="UniProtKB-KW"/>
</dbReference>
<evidence type="ECO:0000256" key="15">
    <source>
        <dbReference type="ARBA" id="ARBA00022840"/>
    </source>
</evidence>
<dbReference type="InterPro" id="IPR025786">
    <property type="entry name" value="Mononega_L_MeTrfase"/>
</dbReference>
<evidence type="ECO:0000256" key="3">
    <source>
        <dbReference type="ARBA" id="ARBA00007934"/>
    </source>
</evidence>
<evidence type="ECO:0000256" key="14">
    <source>
        <dbReference type="ARBA" id="ARBA00022801"/>
    </source>
</evidence>
<dbReference type="SMR" id="A0A3Q8U7G4"/>
<sequence length="2276" mass="261295">MNSHPTQYPDARLSSPITLDHCDLLSRSCGFYSSYSHNPKIKNCRIPSHIYRLRNSVQLKAFLSNCSVLTLPFSSIWETLLNQFKIHSKNYNDVLNYLKIDEATSYANWDQEFLQSYLKTAISDPDYLNSPKFPTDPDFAKRNNEYYHALILVHHLTQLARRVKSQRGSTRNHWELTSDNFSLFGIGDFFLVKIKLPLLLKAYKSLQDAIPNLRLWYGEQNLLEYYQTDEYLVSFASYESFIMLKDVIIERFNTIEIINRAKIEDQAYQDYPDLLTVLNLYKAGDNIISLSGELGFKLIKFLEPLCASCIQTVGIFTPRKYWFQSQMIKSYNETVIEISNELKLTNSQMDDLYKFSRIIIQARYTPQQYCELFSLQKHWGHPCLHNDTALKKVRQHATSVKILKPKILFETFCTFKFIIAKHHFLAQGGWYKVTHNLDLTPYLKKHILMNSFPNQSEIYEHLWEWYHVKHEALYSTQIISDLSIFIKDRATAVPRECWDSVFDNSVLGYTPPLRFQTKRVPEQFLSQPDFTLSRVIEFAERMEYLDDANRNFSFSLKEKELNVGRTFGKLVYSVRNVQTLCESLLADGLAKAFPSNMMVVTEREQKESLLHQASWHRNSASIGDNAIVRGASFVTDLEKYNLAFRYEFTKPFIDYCNQCYGVKNLFDWMHFLIPLCYMHVSDYYSPPYGLNAENRERPPECENGYYYHLGGIEGFQQKLWTCISCAQITLVELRTRLKLKSCVMGDNQCITTLSLFQMDTTPENQEKIAELNAARVAVELANITGFSGIFLKPEETFVHSGFIYFGKKQYLNGIQLPQSLKTMARCGPLSDSIFDDLQGSLASIGTAFERGISETRHIFPSRWVAAFHSFTAVNLLNSTHLGFPANTSLDIVSLGKPLTYNEKVLALITPQVLGGLSFLNPEKIFYRNISDPLTSGLYQLRHSLMMLGQDSLFTILIAKIPGQADESDFVMNPLGLNVPGSRDITTYLRQIVRQNITLTSQNRVINSLFHIGADIEDKEVCKWLLSSIPVMSRFAADIFSRTPSGKRLQVLGYLEGTRTLLASKTLNLSADGTMIMKLRDLTKKRWRHWFSYLDNFDEDLSDSLDTLHCTVDIADLLRAYSWDDVLQGKKLIGATLPCILEQFTAHWEKYDQTLYNYAAKENVKPEKICKMEEYISCALDKTIVQAHPNADRLSWTIGNHAPYIGSRTEDKIGHPPYKVNCPSAAFKETVEIVSRMLWVTQGLNGKEDFIEPFVKARINLPLETLRNFLPTHYSGNIVHRYNDQYGQHSFMANRMSNSSTRMIISTNTLGKFAGGGQAAIDSNIIFQNAINCGVAIMDIRYATDSAPSEPVKKMRLYLNQCCTRNVPAQYLSFSKPLSVDLSKYKENELIYDPDPLSSGIKGRTKELNPAALSLDLNRSDINSYAFITTSSWTLANTIMTSIIYDQSSGSTDPISTGVTKSFVTQFLIFPLDGLFYSFGAWLLQLIVPFNDLRKYQDKNGLFFQLRSSVQNFSHRSLRILQGTFKHELVIQRLAKPLPLITLLLGGAAGEKGVSDSVRLFLLASLHYFTDNFIGIINNNQKDMPVWMYFPSEGQQLLPIVKYLTRLYLILTGYSLRKRPNKELIDSICNKLWIYPARSTQSNHYYASANFWRNKKHDVNQAEYYSKRKQNRYLSPSDRRVINHSEGAIDQTSVSTTGGVTTDIIIPDQSNPENICNSSESHKERLTTVGSDDDWHRKNQTQYITSNTRLDKVKSSSINSISVKSNFVVKETSDSYFTNKGISSLRERNFNEQHPSLRITKSVLGKLNYKDIPEEEKLTAFSRILIVQCSNISSACLHFKSKKQKANDQVVLNDFLHQFKQSLQRAPESNDYCRFTGVVSSMHYKLSDILPKRKFNSIVCLAEGEGGGARYLLMTQDVKFLFFNTLASTTQIETEILSGRVIPRMLYGTPYLNERLDSGQIILNNLSSQITDITDPRWIGLVKSLLPKDIDLLTMDAETPGNFSRVPLYEVILNLIQLYLGHLPKVLILKIFLFDVPGTKFIISRLINYYMKIDLKKPFSSSARTSEWYLVAELPREQGVTIIIPDEALDGYLITAMRRQIIAIPYWFSYIEKIYTRDLHLSYFKLGFPLIENAFYHRYYIPKYKDLTIYSRIKRYLTDGRNYIRKLINELQSGEALTELKQHFILSSKGRVNKVYNDLIKIDLILVAVETKKTWSQLKQQMPDFQIICKNHLIEKCCTNADQHLVKLDFLKNTTVAEEKFLNRIVGLIIMFPSGIN</sequence>
<dbReference type="RefSeq" id="YP_010087189.1">
    <property type="nucleotide sequence ID" value="NC_055510.1"/>
</dbReference>
<keyword evidence="32" id="KW-1185">Reference proteome</keyword>
<name>A0A3Q8U7G4_9MONO</name>
<evidence type="ECO:0000256" key="22">
    <source>
        <dbReference type="ARBA" id="ARBA00026099"/>
    </source>
</evidence>
<dbReference type="GO" id="GO:0016787">
    <property type="term" value="F:hydrolase activity"/>
    <property type="evidence" value="ECO:0007669"/>
    <property type="project" value="UniProtKB-KW"/>
</dbReference>
<evidence type="ECO:0000256" key="24">
    <source>
        <dbReference type="ARBA" id="ARBA00030436"/>
    </source>
</evidence>